<keyword evidence="2" id="KW-0119">Carbohydrate metabolism</keyword>
<dbReference type="EMBL" id="DTBJ01000020">
    <property type="protein sequence ID" value="HGM58539.1"/>
    <property type="molecule type" value="Genomic_DNA"/>
</dbReference>
<comment type="caution">
    <text evidence="3">The sequence shown here is derived from an EMBL/GenBank/DDBJ whole genome shotgun (WGS) entry which is preliminary data.</text>
</comment>
<protein>
    <submittedName>
        <fullName evidence="3">Fucose isomerase</fullName>
    </submittedName>
</protein>
<sequence length="416" mass="47910">MKILLFGLASSLHDREYYINKYKIVVDLVNKLTCELNLKIDYIDNPITDYIKLEDYDLYIAVYLTGGTSTLGFRLIMDKMKPVVLIASGEHNALASALSTRSRLVENNIKNYLIPVIDSNDLLEKMSYIIKSIKVINDLKNLRILEINENGFVSRDGLKYIERIGGIIEAMSYSELMNRVNKVDQSVINKLVDELSRRYGINGDNRFINIVKLIHVVENIVFEKNIDVVSIDCFPFIVKTGFTPCILVSYLTAKGIPVICENDYLSLPLMYIAYRITGYPGWICNPSGYTNNGLTRFAHCTIADNLCLDLKTIEHFESGKPYGLTCRFKYDNVLLTRFSIDYTTLRIYKGKVIESGLLDQNYCRTQLLIEIRGLNPLNFYRNAFGNHHVLIIDENKVIDYLDFISWWMNWKIEIVN</sequence>
<name>A0A7C4H5N7_STAMA</name>
<gene>
    <name evidence="3" type="ORF">ENU14_02985</name>
</gene>
<accession>A0A7C4H5N7</accession>
<dbReference type="SUPFAM" id="SSF53743">
    <property type="entry name" value="FucI/AraA N-terminal and middle domains"/>
    <property type="match status" value="1"/>
</dbReference>
<evidence type="ECO:0000256" key="1">
    <source>
        <dbReference type="ARBA" id="ARBA00023235"/>
    </source>
</evidence>
<dbReference type="GO" id="GO:0005996">
    <property type="term" value="P:monosaccharide metabolic process"/>
    <property type="evidence" value="ECO:0007669"/>
    <property type="project" value="InterPro"/>
</dbReference>
<evidence type="ECO:0000313" key="3">
    <source>
        <dbReference type="EMBL" id="HGM58539.1"/>
    </source>
</evidence>
<keyword evidence="1 3" id="KW-0413">Isomerase</keyword>
<evidence type="ECO:0000256" key="2">
    <source>
        <dbReference type="ARBA" id="ARBA00023277"/>
    </source>
</evidence>
<dbReference type="PANTHER" id="PTHR36120:SF2">
    <property type="entry name" value="FUCOSE ISOMERASE"/>
    <property type="match status" value="1"/>
</dbReference>
<dbReference type="GO" id="GO:0005737">
    <property type="term" value="C:cytoplasm"/>
    <property type="evidence" value="ECO:0007669"/>
    <property type="project" value="InterPro"/>
</dbReference>
<proteinExistence type="predicted"/>
<dbReference type="GO" id="GO:0016861">
    <property type="term" value="F:intramolecular oxidoreductase activity, interconverting aldoses and ketoses"/>
    <property type="evidence" value="ECO:0007669"/>
    <property type="project" value="InterPro"/>
</dbReference>
<organism evidence="3">
    <name type="scientific">Staphylothermus marinus</name>
    <dbReference type="NCBI Taxonomy" id="2280"/>
    <lineage>
        <taxon>Archaea</taxon>
        <taxon>Thermoproteota</taxon>
        <taxon>Thermoprotei</taxon>
        <taxon>Desulfurococcales</taxon>
        <taxon>Desulfurococcaceae</taxon>
        <taxon>Staphylothermus</taxon>
    </lineage>
</organism>
<dbReference type="AlphaFoldDB" id="A0A7C4H5N7"/>
<dbReference type="InterPro" id="IPR009015">
    <property type="entry name" value="Fucose_isomerase_N/cen_sf"/>
</dbReference>
<dbReference type="PANTHER" id="PTHR36120">
    <property type="entry name" value="FUCOSE ISOMERASE"/>
    <property type="match status" value="1"/>
</dbReference>
<reference evidence="3" key="1">
    <citation type="journal article" date="2020" name="mSystems">
        <title>Genome- and Community-Level Interaction Insights into Carbon Utilization and Element Cycling Functions of Hydrothermarchaeota in Hydrothermal Sediment.</title>
        <authorList>
            <person name="Zhou Z."/>
            <person name="Liu Y."/>
            <person name="Xu W."/>
            <person name="Pan J."/>
            <person name="Luo Z.H."/>
            <person name="Li M."/>
        </authorList>
    </citation>
    <scope>NUCLEOTIDE SEQUENCE [LARGE SCALE GENOMIC DNA]</scope>
    <source>
        <strain evidence="3">SpSt-642</strain>
    </source>
</reference>